<accession>A0A1F4ZST7</accession>
<dbReference type="EMBL" id="MEXR01000057">
    <property type="protein sequence ID" value="OGD08434.1"/>
    <property type="molecule type" value="Genomic_DNA"/>
</dbReference>
<dbReference type="CDD" id="cd03809">
    <property type="entry name" value="GT4_MtfB-like"/>
    <property type="match status" value="1"/>
</dbReference>
<evidence type="ECO:0000256" key="1">
    <source>
        <dbReference type="ARBA" id="ARBA00022679"/>
    </source>
</evidence>
<feature type="domain" description="Glycosyltransferase subfamily 4-like N-terminal" evidence="3">
    <location>
        <begin position="18"/>
        <end position="176"/>
    </location>
</feature>
<dbReference type="AlphaFoldDB" id="A0A1F4ZST7"/>
<evidence type="ECO:0000313" key="5">
    <source>
        <dbReference type="Proteomes" id="UP000176424"/>
    </source>
</evidence>
<dbReference type="Pfam" id="PF00534">
    <property type="entry name" value="Glycos_transf_1"/>
    <property type="match status" value="1"/>
</dbReference>
<gene>
    <name evidence="4" type="ORF">A2397_00640</name>
</gene>
<name>A0A1F4ZST7_9BACT</name>
<evidence type="ECO:0000259" key="3">
    <source>
        <dbReference type="Pfam" id="PF13439"/>
    </source>
</evidence>
<dbReference type="PANTHER" id="PTHR46401:SF2">
    <property type="entry name" value="GLYCOSYLTRANSFERASE WBBK-RELATED"/>
    <property type="match status" value="1"/>
</dbReference>
<dbReference type="GO" id="GO:0016757">
    <property type="term" value="F:glycosyltransferase activity"/>
    <property type="evidence" value="ECO:0007669"/>
    <property type="project" value="InterPro"/>
</dbReference>
<dbReference type="InterPro" id="IPR001296">
    <property type="entry name" value="Glyco_trans_1"/>
</dbReference>
<dbReference type="STRING" id="1797263.A2397_00640"/>
<reference evidence="4 5" key="1">
    <citation type="journal article" date="2016" name="Nat. Commun.">
        <title>Thousands of microbial genomes shed light on interconnected biogeochemical processes in an aquifer system.</title>
        <authorList>
            <person name="Anantharaman K."/>
            <person name="Brown C.T."/>
            <person name="Hug L.A."/>
            <person name="Sharon I."/>
            <person name="Castelle C.J."/>
            <person name="Probst A.J."/>
            <person name="Thomas B.C."/>
            <person name="Singh A."/>
            <person name="Wilkins M.J."/>
            <person name="Karaoz U."/>
            <person name="Brodie E.L."/>
            <person name="Williams K.H."/>
            <person name="Hubbard S.S."/>
            <person name="Banfield J.F."/>
        </authorList>
    </citation>
    <scope>NUCLEOTIDE SEQUENCE [LARGE SCALE GENOMIC DNA]</scope>
</reference>
<dbReference type="PANTHER" id="PTHR46401">
    <property type="entry name" value="GLYCOSYLTRANSFERASE WBBK-RELATED"/>
    <property type="match status" value="1"/>
</dbReference>
<proteinExistence type="predicted"/>
<sequence>MRIGIDASRAFVKNPTGTERYACEVITRILRLPEARNHTWVLYVKPGQMQSIAEADFKRMSQVKVKVIPLKYLWTQLGLAWRTWVDRLDVLWVPAHTLPVLRNPKLNTVVTIHGIEYEWLPAYENRLQRWYLPLSTKYALGQADKIIAVSEFTKKQLIERMRADPNKITTILEGFEVQDGGQSLGARDTAKIFHKYKIKSKQYLLFVGTVQPRKNLVRLIEAFSKLIHRLKKTDLKLVICGKLGWSYSEVVSAPQKNQIQDRVVITDYVDNSTREILLSNALAYVQPSITEGFGLPVLEAMAAGVPVVSSRGGALSEILRMPNATRTVTPGVKTADFEYRVLGDFAGGLFDPEDVDGMADLLELAVKNPTLLREMTRRGGMQSQGFGWDKAAIETYRLLTSF</sequence>
<feature type="domain" description="Glycosyl transferase family 1" evidence="2">
    <location>
        <begin position="191"/>
        <end position="369"/>
    </location>
</feature>
<protein>
    <recommendedName>
        <fullName evidence="6">Glycosyl transferase family 1 domain-containing protein</fullName>
    </recommendedName>
</protein>
<keyword evidence="1" id="KW-0808">Transferase</keyword>
<dbReference type="Proteomes" id="UP000176424">
    <property type="component" value="Unassembled WGS sequence"/>
</dbReference>
<evidence type="ECO:0000259" key="2">
    <source>
        <dbReference type="Pfam" id="PF00534"/>
    </source>
</evidence>
<dbReference type="InterPro" id="IPR028098">
    <property type="entry name" value="Glyco_trans_4-like_N"/>
</dbReference>
<dbReference type="Gene3D" id="3.40.50.2000">
    <property type="entry name" value="Glycogen Phosphorylase B"/>
    <property type="match status" value="2"/>
</dbReference>
<dbReference type="SUPFAM" id="SSF53756">
    <property type="entry name" value="UDP-Glycosyltransferase/glycogen phosphorylase"/>
    <property type="match status" value="1"/>
</dbReference>
<organism evidence="4 5">
    <name type="scientific">Candidatus Amesbacteria bacterium RIFOXYB1_FULL_44_23</name>
    <dbReference type="NCBI Taxonomy" id="1797263"/>
    <lineage>
        <taxon>Bacteria</taxon>
        <taxon>Candidatus Amesiibacteriota</taxon>
    </lineage>
</organism>
<evidence type="ECO:0000313" key="4">
    <source>
        <dbReference type="EMBL" id="OGD08434.1"/>
    </source>
</evidence>
<dbReference type="GO" id="GO:0009103">
    <property type="term" value="P:lipopolysaccharide biosynthetic process"/>
    <property type="evidence" value="ECO:0007669"/>
    <property type="project" value="TreeGrafter"/>
</dbReference>
<comment type="caution">
    <text evidence="4">The sequence shown here is derived from an EMBL/GenBank/DDBJ whole genome shotgun (WGS) entry which is preliminary data.</text>
</comment>
<dbReference type="Pfam" id="PF13439">
    <property type="entry name" value="Glyco_transf_4"/>
    <property type="match status" value="1"/>
</dbReference>
<evidence type="ECO:0008006" key="6">
    <source>
        <dbReference type="Google" id="ProtNLM"/>
    </source>
</evidence>